<dbReference type="GO" id="GO:0006508">
    <property type="term" value="P:proteolysis"/>
    <property type="evidence" value="ECO:0007669"/>
    <property type="project" value="UniProtKB-KW"/>
</dbReference>
<dbReference type="InterPro" id="IPR024079">
    <property type="entry name" value="MetalloPept_cat_dom_sf"/>
</dbReference>
<sequence length="247" mass="28576">MHGEGGIIPLILSSADRESGNLRLCENTQAGCRQVNIVWGTLLLQWLYYPEWSSRNLKPLLLSPSQSSESTEDTTEHHVLGHTQRHSLRQRRPCKSRTGNTNRPLCGVPDYPTLKDVIYRGRHRQKRFVLFGGRLEKTDLTYKVVCFPWQMSEDKVQRVLLEALRVWSEVTPLTFMRYWHGDNLPFDGPGDILANAFFPKTHREGEIHFDYDEAWSLGNYMGTDLLQVAAHEFRHVLGLQHPRNRAQ</sequence>
<evidence type="ECO:0000256" key="2">
    <source>
        <dbReference type="ARBA" id="ARBA00022670"/>
    </source>
</evidence>
<feature type="binding site" evidence="7">
    <location>
        <position position="213"/>
    </location>
    <ligand>
        <name>Ca(2+)</name>
        <dbReference type="ChEBI" id="CHEBI:29108"/>
        <label>1</label>
    </ligand>
</feature>
<feature type="binding site" evidence="7">
    <location>
        <position position="188"/>
    </location>
    <ligand>
        <name>Ca(2+)</name>
        <dbReference type="ChEBI" id="CHEBI:29108"/>
        <label>3</label>
    </ligand>
</feature>
<feature type="binding site" evidence="7">
    <location>
        <position position="241"/>
    </location>
    <ligand>
        <name>Zn(2+)</name>
        <dbReference type="ChEBI" id="CHEBI:29105"/>
        <label>2</label>
        <note>catalytic</note>
    </ligand>
</feature>
<feature type="compositionally biased region" description="Basic residues" evidence="8">
    <location>
        <begin position="83"/>
        <end position="95"/>
    </location>
</feature>
<evidence type="ECO:0000256" key="8">
    <source>
        <dbReference type="SAM" id="MobiDB-lite"/>
    </source>
</evidence>
<accession>A0AAN8M6R7</accession>
<name>A0AAN8M6R7_9TELE</name>
<comment type="similarity">
    <text evidence="1">Belongs to the peptidase M10A family.</text>
</comment>
<keyword evidence="2" id="KW-0645">Protease</keyword>
<dbReference type="InterPro" id="IPR001818">
    <property type="entry name" value="Pept_M10_metallopeptidase"/>
</dbReference>
<dbReference type="GO" id="GO:0008270">
    <property type="term" value="F:zinc ion binding"/>
    <property type="evidence" value="ECO:0007669"/>
    <property type="project" value="InterPro"/>
</dbReference>
<proteinExistence type="inferred from homology"/>
<dbReference type="Pfam" id="PF00413">
    <property type="entry name" value="Peptidase_M10"/>
    <property type="match status" value="1"/>
</dbReference>
<keyword evidence="7" id="KW-0106">Calcium</keyword>
<reference evidence="10 11" key="1">
    <citation type="submission" date="2021-04" db="EMBL/GenBank/DDBJ databases">
        <authorList>
            <person name="De Guttry C."/>
            <person name="Zahm M."/>
            <person name="Klopp C."/>
            <person name="Cabau C."/>
            <person name="Louis A."/>
            <person name="Berthelot C."/>
            <person name="Parey E."/>
            <person name="Roest Crollius H."/>
            <person name="Montfort J."/>
            <person name="Robinson-Rechavi M."/>
            <person name="Bucao C."/>
            <person name="Bouchez O."/>
            <person name="Gislard M."/>
            <person name="Lluch J."/>
            <person name="Milhes M."/>
            <person name="Lampietro C."/>
            <person name="Lopez Roques C."/>
            <person name="Donnadieu C."/>
            <person name="Braasch I."/>
            <person name="Desvignes T."/>
            <person name="Postlethwait J."/>
            <person name="Bobe J."/>
            <person name="Wedekind C."/>
            <person name="Guiguen Y."/>
        </authorList>
    </citation>
    <scope>NUCLEOTIDE SEQUENCE [LARGE SCALE GENOMIC DNA]</scope>
    <source>
        <strain evidence="10">Cs_M1</strain>
        <tissue evidence="10">Blood</tissue>
    </source>
</reference>
<keyword evidence="5 7" id="KW-0862">Zinc</keyword>
<feature type="region of interest" description="Disordered" evidence="8">
    <location>
        <begin position="63"/>
        <end position="101"/>
    </location>
</feature>
<dbReference type="AlphaFoldDB" id="A0AAN8M6R7"/>
<dbReference type="InterPro" id="IPR006026">
    <property type="entry name" value="Peptidase_Metallo"/>
</dbReference>
<dbReference type="SUPFAM" id="SSF55486">
    <property type="entry name" value="Metalloproteases ('zincins'), catalytic domain"/>
    <property type="match status" value="1"/>
</dbReference>
<dbReference type="GO" id="GO:0004222">
    <property type="term" value="F:metalloendopeptidase activity"/>
    <property type="evidence" value="ECO:0007669"/>
    <property type="project" value="InterPro"/>
</dbReference>
<dbReference type="GO" id="GO:0031012">
    <property type="term" value="C:extracellular matrix"/>
    <property type="evidence" value="ECO:0007669"/>
    <property type="project" value="InterPro"/>
</dbReference>
<dbReference type="SMART" id="SM00235">
    <property type="entry name" value="ZnMc"/>
    <property type="match status" value="1"/>
</dbReference>
<dbReference type="PRINTS" id="PR00138">
    <property type="entry name" value="MATRIXIN"/>
</dbReference>
<feature type="domain" description="Peptidase metallopeptidase" evidence="9">
    <location>
        <begin position="131"/>
        <end position="247"/>
    </location>
</feature>
<gene>
    <name evidence="10" type="ORF">J4Q44_G00163530</name>
</gene>
<feature type="binding site" evidence="7">
    <location>
        <position position="182"/>
    </location>
    <ligand>
        <name>Zn(2+)</name>
        <dbReference type="ChEBI" id="CHEBI:29105"/>
        <label>1</label>
    </ligand>
</feature>
<feature type="binding site" evidence="7">
    <location>
        <position position="187"/>
    </location>
    <ligand>
        <name>Ca(2+)</name>
        <dbReference type="ChEBI" id="CHEBI:29108"/>
        <label>3</label>
    </ligand>
</feature>
<keyword evidence="11" id="KW-1185">Reference proteome</keyword>
<feature type="active site" evidence="6">
    <location>
        <position position="232"/>
    </location>
</feature>
<evidence type="ECO:0000256" key="1">
    <source>
        <dbReference type="ARBA" id="ARBA00010370"/>
    </source>
</evidence>
<feature type="binding site" evidence="7">
    <location>
        <position position="213"/>
    </location>
    <ligand>
        <name>Ca(2+)</name>
        <dbReference type="ChEBI" id="CHEBI:29108"/>
        <label>3</label>
    </ligand>
</feature>
<dbReference type="PANTHER" id="PTHR10201:SF20">
    <property type="entry name" value="STROMELYSIN-3"/>
    <property type="match status" value="1"/>
</dbReference>
<dbReference type="EMBL" id="JAGTTL010000014">
    <property type="protein sequence ID" value="KAK6313006.1"/>
    <property type="molecule type" value="Genomic_DNA"/>
</dbReference>
<feature type="binding site" evidence="7">
    <location>
        <position position="180"/>
    </location>
    <ligand>
        <name>Zn(2+)</name>
        <dbReference type="ChEBI" id="CHEBI:29105"/>
        <label>1</label>
    </ligand>
</feature>
<keyword evidence="3 7" id="KW-0479">Metal-binding</keyword>
<evidence type="ECO:0000256" key="5">
    <source>
        <dbReference type="ARBA" id="ARBA00022833"/>
    </source>
</evidence>
<dbReference type="GO" id="GO:0030574">
    <property type="term" value="P:collagen catabolic process"/>
    <property type="evidence" value="ECO:0007669"/>
    <property type="project" value="TreeGrafter"/>
</dbReference>
<feature type="binding site" evidence="7">
    <location>
        <position position="235"/>
    </location>
    <ligand>
        <name>Zn(2+)</name>
        <dbReference type="ChEBI" id="CHEBI:29105"/>
        <label>2</label>
        <note>catalytic</note>
    </ligand>
</feature>
<evidence type="ECO:0000259" key="9">
    <source>
        <dbReference type="SMART" id="SM00235"/>
    </source>
</evidence>
<feature type="binding site" evidence="7">
    <location>
        <position position="231"/>
    </location>
    <ligand>
        <name>Zn(2+)</name>
        <dbReference type="ChEBI" id="CHEBI:29105"/>
        <label>2</label>
        <note>catalytic</note>
    </ligand>
</feature>
<dbReference type="GO" id="GO:0005615">
    <property type="term" value="C:extracellular space"/>
    <property type="evidence" value="ECO:0007669"/>
    <property type="project" value="TreeGrafter"/>
</dbReference>
<feature type="binding site" evidence="7">
    <location>
        <position position="208"/>
    </location>
    <ligand>
        <name>Zn(2+)</name>
        <dbReference type="ChEBI" id="CHEBI:29105"/>
        <label>1</label>
    </ligand>
</feature>
<protein>
    <recommendedName>
        <fullName evidence="9">Peptidase metallopeptidase domain-containing protein</fullName>
    </recommendedName>
</protein>
<organism evidence="10 11">
    <name type="scientific">Coregonus suidteri</name>
    <dbReference type="NCBI Taxonomy" id="861788"/>
    <lineage>
        <taxon>Eukaryota</taxon>
        <taxon>Metazoa</taxon>
        <taxon>Chordata</taxon>
        <taxon>Craniata</taxon>
        <taxon>Vertebrata</taxon>
        <taxon>Euteleostomi</taxon>
        <taxon>Actinopterygii</taxon>
        <taxon>Neopterygii</taxon>
        <taxon>Teleostei</taxon>
        <taxon>Protacanthopterygii</taxon>
        <taxon>Salmoniformes</taxon>
        <taxon>Salmonidae</taxon>
        <taxon>Coregoninae</taxon>
        <taxon>Coregonus</taxon>
    </lineage>
</organism>
<evidence type="ECO:0000313" key="11">
    <source>
        <dbReference type="Proteomes" id="UP001356427"/>
    </source>
</evidence>
<evidence type="ECO:0000256" key="6">
    <source>
        <dbReference type="PIRSR" id="PIRSR621190-1"/>
    </source>
</evidence>
<comment type="cofactor">
    <cofactor evidence="7">
        <name>Zn(2+)</name>
        <dbReference type="ChEBI" id="CHEBI:29105"/>
    </cofactor>
    <text evidence="7">Binds 2 Zn(2+) ions per subunit.</text>
</comment>
<dbReference type="Gene3D" id="3.40.390.10">
    <property type="entry name" value="Collagenase (Catalytic Domain)"/>
    <property type="match status" value="1"/>
</dbReference>
<keyword evidence="4" id="KW-0378">Hydrolase</keyword>
<comment type="cofactor">
    <cofactor evidence="7">
        <name>Ca(2+)</name>
        <dbReference type="ChEBI" id="CHEBI:29108"/>
    </cofactor>
    <text evidence="7">Can bind about 5 Ca(2+) ions per subunit.</text>
</comment>
<feature type="binding site" evidence="7">
    <location>
        <position position="210"/>
    </location>
    <ligand>
        <name>Ca(2+)</name>
        <dbReference type="ChEBI" id="CHEBI:29108"/>
        <label>3</label>
    </ligand>
</feature>
<evidence type="ECO:0000256" key="3">
    <source>
        <dbReference type="ARBA" id="ARBA00022723"/>
    </source>
</evidence>
<dbReference type="PANTHER" id="PTHR10201">
    <property type="entry name" value="MATRIX METALLOPROTEINASE"/>
    <property type="match status" value="1"/>
</dbReference>
<evidence type="ECO:0000256" key="4">
    <source>
        <dbReference type="ARBA" id="ARBA00022801"/>
    </source>
</evidence>
<dbReference type="GO" id="GO:0030198">
    <property type="term" value="P:extracellular matrix organization"/>
    <property type="evidence" value="ECO:0007669"/>
    <property type="project" value="TreeGrafter"/>
</dbReference>
<comment type="caution">
    <text evidence="10">The sequence shown here is derived from an EMBL/GenBank/DDBJ whole genome shotgun (WGS) entry which is preliminary data.</text>
</comment>
<dbReference type="Proteomes" id="UP001356427">
    <property type="component" value="Unassembled WGS sequence"/>
</dbReference>
<evidence type="ECO:0000313" key="10">
    <source>
        <dbReference type="EMBL" id="KAK6313006.1"/>
    </source>
</evidence>
<dbReference type="InterPro" id="IPR021190">
    <property type="entry name" value="Pept_M10A"/>
</dbReference>
<evidence type="ECO:0000256" key="7">
    <source>
        <dbReference type="PIRSR" id="PIRSR621190-2"/>
    </source>
</evidence>